<comment type="subcellular location">
    <subcellularLocation>
        <location evidence="1">Nucleus</location>
    </subcellularLocation>
</comment>
<dbReference type="EMBL" id="KB543464">
    <property type="protein sequence ID" value="EMP31783.1"/>
    <property type="molecule type" value="Genomic_DNA"/>
</dbReference>
<feature type="domain" description="TFIIS N-terminal" evidence="2">
    <location>
        <begin position="1"/>
        <end position="33"/>
    </location>
</feature>
<dbReference type="Gene3D" id="1.10.10.60">
    <property type="entry name" value="Homeodomain-like"/>
    <property type="match status" value="1"/>
</dbReference>
<dbReference type="InterPro" id="IPR017923">
    <property type="entry name" value="TFIIS_N"/>
</dbReference>
<keyword evidence="3" id="KW-0251">Elongation factor</keyword>
<sequence>MSVNAIRKQSTDEEVTSLAKSLIKSWKKLLDIPNVATDICTTEKGRHVERSDSAVECSWYSTSASGITFDASPLERCGASVDSLVTNRQTCPLNSLGILKIPFLFAQPGVECSQRIFPGHHASTHLPIPSMEQWRGAGPHQCLRGGSCPVPAALQPRNYDVFGQISRDMMERGHDRDALPCRVKVKELRNAYRKAREANSHSDAAPVTCRFYKELDAILGGDPTCTQYHRGHFRAQFNKAGGGAKREQGC</sequence>
<gene>
    <name evidence="3" type="ORF">UY3_11084</name>
</gene>
<dbReference type="SUPFAM" id="SSF47676">
    <property type="entry name" value="Conserved domain common to transcription factors TFIIS, elongin A, CRSP70"/>
    <property type="match status" value="1"/>
</dbReference>
<protein>
    <submittedName>
        <fullName evidence="3">Transcription elongation factor A protein 1</fullName>
    </submittedName>
</protein>
<keyword evidence="4" id="KW-1185">Reference proteome</keyword>
<dbReference type="GO" id="GO:0005634">
    <property type="term" value="C:nucleus"/>
    <property type="evidence" value="ECO:0007669"/>
    <property type="project" value="UniProtKB-SubCell"/>
</dbReference>
<dbReference type="Pfam" id="PF13837">
    <property type="entry name" value="Myb_DNA-bind_4"/>
    <property type="match status" value="1"/>
</dbReference>
<evidence type="ECO:0000313" key="4">
    <source>
        <dbReference type="Proteomes" id="UP000031443"/>
    </source>
</evidence>
<proteinExistence type="predicted"/>
<evidence type="ECO:0000259" key="2">
    <source>
        <dbReference type="PROSITE" id="PS51319"/>
    </source>
</evidence>
<dbReference type="STRING" id="8469.M7BI98"/>
<dbReference type="InterPro" id="IPR035441">
    <property type="entry name" value="TFIIS/LEDGF_dom_sf"/>
</dbReference>
<accession>M7BI98</accession>
<keyword evidence="3" id="KW-0648">Protein biosynthesis</keyword>
<name>M7BI98_CHEMY</name>
<dbReference type="PANTHER" id="PTHR47595:SF1">
    <property type="entry name" value="MYB_SANT-LIKE DNA-BINDING DOMAIN-CONTAINING PROTEIN"/>
    <property type="match status" value="1"/>
</dbReference>
<dbReference type="PANTHER" id="PTHR47595">
    <property type="entry name" value="HEAT SHOCK 70 KDA PROTEIN 14"/>
    <property type="match status" value="1"/>
</dbReference>
<reference evidence="4" key="1">
    <citation type="journal article" date="2013" name="Nat. Genet.">
        <title>The draft genomes of soft-shell turtle and green sea turtle yield insights into the development and evolution of the turtle-specific body plan.</title>
        <authorList>
            <person name="Wang Z."/>
            <person name="Pascual-Anaya J."/>
            <person name="Zadissa A."/>
            <person name="Li W."/>
            <person name="Niimura Y."/>
            <person name="Huang Z."/>
            <person name="Li C."/>
            <person name="White S."/>
            <person name="Xiong Z."/>
            <person name="Fang D."/>
            <person name="Wang B."/>
            <person name="Ming Y."/>
            <person name="Chen Y."/>
            <person name="Zheng Y."/>
            <person name="Kuraku S."/>
            <person name="Pignatelli M."/>
            <person name="Herrero J."/>
            <person name="Beal K."/>
            <person name="Nozawa M."/>
            <person name="Li Q."/>
            <person name="Wang J."/>
            <person name="Zhang H."/>
            <person name="Yu L."/>
            <person name="Shigenobu S."/>
            <person name="Wang J."/>
            <person name="Liu J."/>
            <person name="Flicek P."/>
            <person name="Searle S."/>
            <person name="Wang J."/>
            <person name="Kuratani S."/>
            <person name="Yin Y."/>
            <person name="Aken B."/>
            <person name="Zhang G."/>
            <person name="Irie N."/>
        </authorList>
    </citation>
    <scope>NUCLEOTIDE SEQUENCE [LARGE SCALE GENOMIC DNA]</scope>
</reference>
<evidence type="ECO:0000313" key="3">
    <source>
        <dbReference type="EMBL" id="EMP31783.1"/>
    </source>
</evidence>
<dbReference type="InterPro" id="IPR044822">
    <property type="entry name" value="Myb_DNA-bind_4"/>
</dbReference>
<dbReference type="Pfam" id="PF08711">
    <property type="entry name" value="Med26"/>
    <property type="match status" value="1"/>
</dbReference>
<organism evidence="3 4">
    <name type="scientific">Chelonia mydas</name>
    <name type="common">Green sea-turtle</name>
    <name type="synonym">Chelonia agassizi</name>
    <dbReference type="NCBI Taxonomy" id="8469"/>
    <lineage>
        <taxon>Eukaryota</taxon>
        <taxon>Metazoa</taxon>
        <taxon>Chordata</taxon>
        <taxon>Craniata</taxon>
        <taxon>Vertebrata</taxon>
        <taxon>Euteleostomi</taxon>
        <taxon>Archelosauria</taxon>
        <taxon>Testudinata</taxon>
        <taxon>Testudines</taxon>
        <taxon>Cryptodira</taxon>
        <taxon>Durocryptodira</taxon>
        <taxon>Americhelydia</taxon>
        <taxon>Chelonioidea</taxon>
        <taxon>Cheloniidae</taxon>
        <taxon>Chelonia</taxon>
    </lineage>
</organism>
<dbReference type="GO" id="GO:0003746">
    <property type="term" value="F:translation elongation factor activity"/>
    <property type="evidence" value="ECO:0007669"/>
    <property type="project" value="UniProtKB-KW"/>
</dbReference>
<dbReference type="Proteomes" id="UP000031443">
    <property type="component" value="Unassembled WGS sequence"/>
</dbReference>
<dbReference type="AlphaFoldDB" id="M7BI98"/>
<evidence type="ECO:0000256" key="1">
    <source>
        <dbReference type="PROSITE-ProRule" id="PRU00649"/>
    </source>
</evidence>
<keyword evidence="1" id="KW-0539">Nucleus</keyword>
<dbReference type="Gene3D" id="1.20.930.10">
    <property type="entry name" value="Conserved domain common to transcription factors TFIIS, elongin A, CRSP70"/>
    <property type="match status" value="1"/>
</dbReference>
<dbReference type="PROSITE" id="PS51319">
    <property type="entry name" value="TFIIS_N"/>
    <property type="match status" value="1"/>
</dbReference>